<evidence type="ECO:0000313" key="1">
    <source>
        <dbReference type="EMBL" id="GAI60952.1"/>
    </source>
</evidence>
<protein>
    <recommendedName>
        <fullName evidence="2">DUF2190 domain-containing protein</fullName>
    </recommendedName>
</protein>
<dbReference type="AlphaFoldDB" id="X1PXE8"/>
<reference evidence="1" key="1">
    <citation type="journal article" date="2014" name="Front. Microbiol.">
        <title>High frequency of phylogenetically diverse reductive dehalogenase-homologous genes in deep subseafloor sedimentary metagenomes.</title>
        <authorList>
            <person name="Kawai M."/>
            <person name="Futagami T."/>
            <person name="Toyoda A."/>
            <person name="Takaki Y."/>
            <person name="Nishi S."/>
            <person name="Hori S."/>
            <person name="Arai W."/>
            <person name="Tsubouchi T."/>
            <person name="Morono Y."/>
            <person name="Uchiyama I."/>
            <person name="Ito T."/>
            <person name="Fujiyama A."/>
            <person name="Inagaki F."/>
            <person name="Takami H."/>
        </authorList>
    </citation>
    <scope>NUCLEOTIDE SEQUENCE</scope>
    <source>
        <strain evidence="1">Expedition CK06-06</strain>
    </source>
</reference>
<comment type="caution">
    <text evidence="1">The sequence shown here is derived from an EMBL/GenBank/DDBJ whole genome shotgun (WGS) entry which is preliminary data.</text>
</comment>
<gene>
    <name evidence="1" type="ORF">S12H4_01130</name>
</gene>
<evidence type="ECO:0008006" key="2">
    <source>
        <dbReference type="Google" id="ProtNLM"/>
    </source>
</evidence>
<dbReference type="EMBL" id="BARW01000203">
    <property type="protein sequence ID" value="GAI60952.1"/>
    <property type="molecule type" value="Genomic_DNA"/>
</dbReference>
<accession>X1PXE8</accession>
<sequence>MKKLGFISAKRISSGCVEAVYVNGQAAGAQAAEAFFTADEACEVVAASESHSAKEIAAPTMTIDIVKEASGAAAGTSTTSVLESAWVGGDDADTPVRKAGSATLASKQLAKGDRLSFKPSATGTQLTGVIITVELKYI</sequence>
<name>X1PXE8_9ZZZZ</name>
<organism evidence="1">
    <name type="scientific">marine sediment metagenome</name>
    <dbReference type="NCBI Taxonomy" id="412755"/>
    <lineage>
        <taxon>unclassified sequences</taxon>
        <taxon>metagenomes</taxon>
        <taxon>ecological metagenomes</taxon>
    </lineage>
</organism>
<proteinExistence type="predicted"/>